<dbReference type="Proteomes" id="UP000799753">
    <property type="component" value="Unassembled WGS sequence"/>
</dbReference>
<evidence type="ECO:0000313" key="2">
    <source>
        <dbReference type="EMBL" id="KAF2634776.1"/>
    </source>
</evidence>
<name>A0A6A6RHM0_9PLEO</name>
<feature type="signal peptide" evidence="1">
    <location>
        <begin position="1"/>
        <end position="18"/>
    </location>
</feature>
<reference evidence="2" key="1">
    <citation type="journal article" date="2020" name="Stud. Mycol.">
        <title>101 Dothideomycetes genomes: a test case for predicting lifestyles and emergence of pathogens.</title>
        <authorList>
            <person name="Haridas S."/>
            <person name="Albert R."/>
            <person name="Binder M."/>
            <person name="Bloem J."/>
            <person name="Labutti K."/>
            <person name="Salamov A."/>
            <person name="Andreopoulos B."/>
            <person name="Baker S."/>
            <person name="Barry K."/>
            <person name="Bills G."/>
            <person name="Bluhm B."/>
            <person name="Cannon C."/>
            <person name="Castanera R."/>
            <person name="Culley D."/>
            <person name="Daum C."/>
            <person name="Ezra D."/>
            <person name="Gonzalez J."/>
            <person name="Henrissat B."/>
            <person name="Kuo A."/>
            <person name="Liang C."/>
            <person name="Lipzen A."/>
            <person name="Lutzoni F."/>
            <person name="Magnuson J."/>
            <person name="Mondo S."/>
            <person name="Nolan M."/>
            <person name="Ohm R."/>
            <person name="Pangilinan J."/>
            <person name="Park H.-J."/>
            <person name="Ramirez L."/>
            <person name="Alfaro M."/>
            <person name="Sun H."/>
            <person name="Tritt A."/>
            <person name="Yoshinaga Y."/>
            <person name="Zwiers L.-H."/>
            <person name="Turgeon B."/>
            <person name="Goodwin S."/>
            <person name="Spatafora J."/>
            <person name="Crous P."/>
            <person name="Grigoriev I."/>
        </authorList>
    </citation>
    <scope>NUCLEOTIDE SEQUENCE</scope>
    <source>
        <strain evidence="2">CBS 473.64</strain>
    </source>
</reference>
<feature type="chain" id="PRO_5025397251" evidence="1">
    <location>
        <begin position="19"/>
        <end position="102"/>
    </location>
</feature>
<protein>
    <submittedName>
        <fullName evidence="2">Uncharacterized protein</fullName>
    </submittedName>
</protein>
<evidence type="ECO:0000256" key="1">
    <source>
        <dbReference type="SAM" id="SignalP"/>
    </source>
</evidence>
<sequence>MRFTSTFVAFAMASFATAAVHFGGLCVDNVAGKNVYNDAATKDSCINYQVRNTGSKPWDTCPDCTVKEVGGLTYCNSEAKHIGGDELNYYCKQNGADGSLAD</sequence>
<dbReference type="OrthoDB" id="3489571at2759"/>
<dbReference type="AlphaFoldDB" id="A0A6A6RHM0"/>
<accession>A0A6A6RHM0</accession>
<keyword evidence="1" id="KW-0732">Signal</keyword>
<proteinExistence type="predicted"/>
<organism evidence="2 3">
    <name type="scientific">Massarina eburnea CBS 473.64</name>
    <dbReference type="NCBI Taxonomy" id="1395130"/>
    <lineage>
        <taxon>Eukaryota</taxon>
        <taxon>Fungi</taxon>
        <taxon>Dikarya</taxon>
        <taxon>Ascomycota</taxon>
        <taxon>Pezizomycotina</taxon>
        <taxon>Dothideomycetes</taxon>
        <taxon>Pleosporomycetidae</taxon>
        <taxon>Pleosporales</taxon>
        <taxon>Massarineae</taxon>
        <taxon>Massarinaceae</taxon>
        <taxon>Massarina</taxon>
    </lineage>
</organism>
<gene>
    <name evidence="2" type="ORF">P280DRAFT_511664</name>
</gene>
<evidence type="ECO:0000313" key="3">
    <source>
        <dbReference type="Proteomes" id="UP000799753"/>
    </source>
</evidence>
<keyword evidence="3" id="KW-1185">Reference proteome</keyword>
<dbReference type="EMBL" id="MU006814">
    <property type="protein sequence ID" value="KAF2634776.1"/>
    <property type="molecule type" value="Genomic_DNA"/>
</dbReference>